<gene>
    <name evidence="1" type="ORF">TREES_T100020533</name>
</gene>
<name>L9KWT4_TUPCH</name>
<dbReference type="AlphaFoldDB" id="L9KWT4"/>
<accession>L9KWT4</accession>
<organism evidence="1 2">
    <name type="scientific">Tupaia chinensis</name>
    <name type="common">Chinese tree shrew</name>
    <name type="synonym">Tupaia belangeri chinensis</name>
    <dbReference type="NCBI Taxonomy" id="246437"/>
    <lineage>
        <taxon>Eukaryota</taxon>
        <taxon>Metazoa</taxon>
        <taxon>Chordata</taxon>
        <taxon>Craniata</taxon>
        <taxon>Vertebrata</taxon>
        <taxon>Euteleostomi</taxon>
        <taxon>Mammalia</taxon>
        <taxon>Eutheria</taxon>
        <taxon>Euarchontoglires</taxon>
        <taxon>Scandentia</taxon>
        <taxon>Tupaiidae</taxon>
        <taxon>Tupaia</taxon>
    </lineage>
</organism>
<protein>
    <submittedName>
        <fullName evidence="1">Uncharacterized protein</fullName>
    </submittedName>
</protein>
<evidence type="ECO:0000313" key="2">
    <source>
        <dbReference type="Proteomes" id="UP000011518"/>
    </source>
</evidence>
<reference evidence="2" key="1">
    <citation type="submission" date="2012-07" db="EMBL/GenBank/DDBJ databases">
        <title>Genome of the Chinese tree shrew, a rising model animal genetically related to primates.</title>
        <authorList>
            <person name="Zhang G."/>
            <person name="Fan Y."/>
            <person name="Yao Y."/>
            <person name="Huang Z."/>
        </authorList>
    </citation>
    <scope>NUCLEOTIDE SEQUENCE [LARGE SCALE GENOMIC DNA]</scope>
</reference>
<dbReference type="Proteomes" id="UP000011518">
    <property type="component" value="Unassembled WGS sequence"/>
</dbReference>
<dbReference type="EMBL" id="KB320634">
    <property type="protein sequence ID" value="ELW66939.1"/>
    <property type="molecule type" value="Genomic_DNA"/>
</dbReference>
<dbReference type="InParanoid" id="L9KWT4"/>
<evidence type="ECO:0000313" key="1">
    <source>
        <dbReference type="EMBL" id="ELW66939.1"/>
    </source>
</evidence>
<reference evidence="2" key="2">
    <citation type="journal article" date="2013" name="Nat. Commun.">
        <title>Genome of the Chinese tree shrew.</title>
        <authorList>
            <person name="Fan Y."/>
            <person name="Huang Z.Y."/>
            <person name="Cao C.C."/>
            <person name="Chen C.S."/>
            <person name="Chen Y.X."/>
            <person name="Fan D.D."/>
            <person name="He J."/>
            <person name="Hou H.L."/>
            <person name="Hu L."/>
            <person name="Hu X.T."/>
            <person name="Jiang X.T."/>
            <person name="Lai R."/>
            <person name="Lang Y.S."/>
            <person name="Liang B."/>
            <person name="Liao S.G."/>
            <person name="Mu D."/>
            <person name="Ma Y.Y."/>
            <person name="Niu Y.Y."/>
            <person name="Sun X.Q."/>
            <person name="Xia J.Q."/>
            <person name="Xiao J."/>
            <person name="Xiong Z.Q."/>
            <person name="Xu L."/>
            <person name="Yang L."/>
            <person name="Zhang Y."/>
            <person name="Zhao W."/>
            <person name="Zhao X.D."/>
            <person name="Zheng Y.T."/>
            <person name="Zhou J.M."/>
            <person name="Zhu Y.B."/>
            <person name="Zhang G.J."/>
            <person name="Wang J."/>
            <person name="Yao Y.G."/>
        </authorList>
    </citation>
    <scope>NUCLEOTIDE SEQUENCE [LARGE SCALE GENOMIC DNA]</scope>
</reference>
<sequence>MPSAPAVPVSSCEVCVPPVLSTRERGESVLRHVWDSKRPNGDELHGEPIGCLAQRLSQDAPSPKPGDVLTVPSGCEDGGSGSTATDELSPSCQLCTAQGEGGVTLVPNAIRSELSLHPGTAA</sequence>
<proteinExistence type="predicted"/>
<keyword evidence="2" id="KW-1185">Reference proteome</keyword>